<evidence type="ECO:0000313" key="3">
    <source>
        <dbReference type="EMBL" id="TDR34204.1"/>
    </source>
</evidence>
<dbReference type="Proteomes" id="UP000294641">
    <property type="component" value="Unassembled WGS sequence"/>
</dbReference>
<keyword evidence="5" id="KW-1185">Reference proteome</keyword>
<proteinExistence type="predicted"/>
<name>A0A8B4QCW6_9BACL</name>
<evidence type="ECO:0000313" key="2">
    <source>
        <dbReference type="EMBL" id="STX10557.1"/>
    </source>
</evidence>
<dbReference type="NCBIfam" id="TIGR02680">
    <property type="entry name" value="TIGR02680 family protein"/>
    <property type="match status" value="1"/>
</dbReference>
<dbReference type="Proteomes" id="UP000254330">
    <property type="component" value="Unassembled WGS sequence"/>
</dbReference>
<dbReference type="RefSeq" id="WP_109350668.1">
    <property type="nucleotide sequence ID" value="NZ_BJUE01000086.1"/>
</dbReference>
<dbReference type="Gene3D" id="3.40.50.300">
    <property type="entry name" value="P-loop containing nucleotide triphosphate hydrolases"/>
    <property type="match status" value="1"/>
</dbReference>
<organism evidence="2 4">
    <name type="scientific">Kurthia zopfii</name>
    <dbReference type="NCBI Taxonomy" id="1650"/>
    <lineage>
        <taxon>Bacteria</taxon>
        <taxon>Bacillati</taxon>
        <taxon>Bacillota</taxon>
        <taxon>Bacilli</taxon>
        <taxon>Bacillales</taxon>
        <taxon>Caryophanaceae</taxon>
        <taxon>Kurthia</taxon>
    </lineage>
</organism>
<gene>
    <name evidence="3" type="ORF">DFR61_14217</name>
    <name evidence="2" type="ORF">NCTC10597_02304</name>
</gene>
<protein>
    <submittedName>
        <fullName evidence="3">Uncharacterized protein (TIGR02680 family)</fullName>
    </submittedName>
    <submittedName>
        <fullName evidence="2">Uncharacterized protein conserved in bacteria</fullName>
    </submittedName>
</protein>
<reference evidence="3 5" key="2">
    <citation type="submission" date="2019-03" db="EMBL/GenBank/DDBJ databases">
        <title>Genomic Encyclopedia of Type Strains, Phase IV (KMG-IV): sequencing the most valuable type-strain genomes for metagenomic binning, comparative biology and taxonomic classification.</title>
        <authorList>
            <person name="Goeker M."/>
        </authorList>
    </citation>
    <scope>NUCLEOTIDE SEQUENCE [LARGE SCALE GENOMIC DNA]</scope>
    <source>
        <strain evidence="3 5">DSM 20580</strain>
    </source>
</reference>
<reference evidence="2 4" key="1">
    <citation type="submission" date="2018-06" db="EMBL/GenBank/DDBJ databases">
        <authorList>
            <consortium name="Pathogen Informatics"/>
            <person name="Doyle S."/>
        </authorList>
    </citation>
    <scope>NUCLEOTIDE SEQUENCE [LARGE SCALE GENOMIC DNA]</scope>
    <source>
        <strain evidence="2 4">NCTC10597</strain>
    </source>
</reference>
<dbReference type="SUPFAM" id="SSF52540">
    <property type="entry name" value="P-loop containing nucleoside triphosphate hydrolases"/>
    <property type="match status" value="1"/>
</dbReference>
<feature type="coiled-coil region" evidence="1">
    <location>
        <begin position="289"/>
        <end position="472"/>
    </location>
</feature>
<feature type="coiled-coil region" evidence="1">
    <location>
        <begin position="226"/>
        <end position="256"/>
    </location>
</feature>
<dbReference type="EMBL" id="SNZG01000042">
    <property type="protein sequence ID" value="TDR34204.1"/>
    <property type="molecule type" value="Genomic_DNA"/>
</dbReference>
<keyword evidence="1" id="KW-0175">Coiled coil</keyword>
<evidence type="ECO:0000256" key="1">
    <source>
        <dbReference type="SAM" id="Coils"/>
    </source>
</evidence>
<dbReference type="OrthoDB" id="9776649at2"/>
<evidence type="ECO:0000313" key="4">
    <source>
        <dbReference type="Proteomes" id="UP000254330"/>
    </source>
</evidence>
<evidence type="ECO:0000313" key="5">
    <source>
        <dbReference type="Proteomes" id="UP000294641"/>
    </source>
</evidence>
<dbReference type="InterPro" id="IPR027417">
    <property type="entry name" value="P-loop_NTPase"/>
</dbReference>
<accession>A0A8B4QCW6</accession>
<feature type="coiled-coil region" evidence="1">
    <location>
        <begin position="832"/>
        <end position="958"/>
    </location>
</feature>
<sequence>MTKWQMNRAGLLSFWYYDDEIFEFANGKLLLRGTNGSGKSVTMQSFIPVLLDGKKSPDRLDPFGSKARKMSDYLLGEEEISGRDERTGYLFLEYKMAGTEQYITTGIGMQARRHKDLKSWYFVITDNRRIGIDLELAHRSLNEIIPFSQKELTNRIGAGGMVTNSQKEYAALVNKYVFGFETMEAYEDLVKLLIQLRAPKLSKDFKPTVLYEILESALPPITDDELRHLSDTIESMDQTEQQLEQLTIEYEANKKIVKRYDAYNTYILVERAERVLQAEERLATISNEKNMNLKEQEQIKQSIEQLQQEYRQIKTNLTVYKNEEQSLSRHEIWTITKKLHENKEQLTTLKNRLNQLSVKKDAKEMKRIQQLETQKQKEYTLESTKTKQKEITLNMQSLAEEADFAQHTLNINSLERQSADFKFWKREVKEHKEQLRQLEKQITALNHLQEKDKQLQIQSSNLLQEIDLLEKDIEQASQWYSTELQKLKTAIFMWMKTNNQIAFSSEQEQQISLILEQLYNQSSYHDVTNILITGINGLRAQFEVKLQVNQEKQKQLHHALIEQQQVFEKLQSEEFADPSRMPGTVAFRQQLTEQQIPHLPFYAAVEFQAHVTDEQKARTEAALASTGILDSLISPETFNVEEDSFLVANPRLLGHTLADFLQSDVEGQEISSALVDDILRSIPIDETENVFTIDEKGFYRLGIITGHAPKQGPSKFIGRTSRKRYQLEQIELVQQTIREIEDQMQSERQKYNEIEQQLRDTRSFEATIPNDKTVYDIDVEIRNRRETQKIKQQEQKKIDDQWQVVHLKLKTLRQQLYTEKEKINLVQTTEAVNEAIQYMDDYLEELNNLERVLLGKSNVQSDLIHIKENLEEIELEIDEFHSDIIDIQTEQDQITAEITSQEQQLELEGAEAIQQRIAKVQQELRELEKRDNDLRTDIPKQEAKQEKIQDALQQLQQDEDFSILLVEQWKRALQEELDLGFIQLESNEPRDIVKQYKTQQDRVKLQEYLSRVQNEEMHALTEYNVKSYLKETALLLQLEDVVDDRLEAFIQLRGRRIVELDYRGQRVSPYRIDTVLAAELEESRHYLDAQDRELYEDIIVNSVGTILRQRISRAEQWVKQMDKIMAERDNSSGLIFSVSWKPRTAESEAELDTKELVQLLQRKSSFLSEEDLQKITKHFRSRIESAKESIGLRNEGNTLRQVLKEVLDYRKWFSFVLYYTRQHESKKELTNNAFYKFSGGEKAMAMYIPLFTAAYSRYKEADAMAPYIISLDEAFAGVDDQNIRDMFEVVEQLGFNYIMNSQAIWGDCDTVPSLAIAELVRPKNADYVTVLNYRWNGKERVLIE</sequence>
<dbReference type="EMBL" id="UGNP01000001">
    <property type="protein sequence ID" value="STX10557.1"/>
    <property type="molecule type" value="Genomic_DNA"/>
</dbReference>
<dbReference type="InterPro" id="IPR013496">
    <property type="entry name" value="CHP02680"/>
</dbReference>
<dbReference type="Pfam" id="PF13558">
    <property type="entry name" value="SbcC_Walker_B"/>
    <property type="match status" value="1"/>
</dbReference>
<feature type="coiled-coil region" evidence="1">
    <location>
        <begin position="730"/>
        <end position="757"/>
    </location>
</feature>
<comment type="caution">
    <text evidence="2">The sequence shown here is derived from an EMBL/GenBank/DDBJ whole genome shotgun (WGS) entry which is preliminary data.</text>
</comment>